<reference evidence="1 2" key="1">
    <citation type="submission" date="2021-06" db="EMBL/GenBank/DDBJ databases">
        <title>Complete genome sequence of the secondary alcohol utilizing methanogen Methanospirillum hungatei strain GP1.</title>
        <authorList>
            <person name="Day L.A."/>
            <person name="Costa K.C."/>
        </authorList>
    </citation>
    <scope>NUCLEOTIDE SEQUENCE [LARGE SCALE GENOMIC DNA]</scope>
    <source>
        <strain evidence="1 2">GP1</strain>
    </source>
</reference>
<evidence type="ECO:0000313" key="1">
    <source>
        <dbReference type="EMBL" id="QXO95649.1"/>
    </source>
</evidence>
<accession>A0A8F5ZGF5</accession>
<evidence type="ECO:0000313" key="2">
    <source>
        <dbReference type="Proteomes" id="UP000694228"/>
    </source>
</evidence>
<proteinExistence type="predicted"/>
<gene>
    <name evidence="1" type="ORF">KSK55_04415</name>
</gene>
<dbReference type="EMBL" id="CP077107">
    <property type="protein sequence ID" value="QXO95649.1"/>
    <property type="molecule type" value="Genomic_DNA"/>
</dbReference>
<dbReference type="AlphaFoldDB" id="A0A8F5ZGF5"/>
<organism evidence="1 2">
    <name type="scientific">Methanospirillum hungatei</name>
    <dbReference type="NCBI Taxonomy" id="2203"/>
    <lineage>
        <taxon>Archaea</taxon>
        <taxon>Methanobacteriati</taxon>
        <taxon>Methanobacteriota</taxon>
        <taxon>Stenosarchaea group</taxon>
        <taxon>Methanomicrobia</taxon>
        <taxon>Methanomicrobiales</taxon>
        <taxon>Methanospirillaceae</taxon>
        <taxon>Methanospirillum</taxon>
    </lineage>
</organism>
<dbReference type="Proteomes" id="UP000694228">
    <property type="component" value="Chromosome"/>
</dbReference>
<dbReference type="OrthoDB" id="117336at2157"/>
<protein>
    <submittedName>
        <fullName evidence="1">Uncharacterized protein</fullName>
    </submittedName>
</protein>
<name>A0A8F5ZGF5_METHU</name>
<sequence length="181" mass="20590">MRQFFILICFLMVTLIAGGITIVSGEIIDGSSAIPKSYKLEVDIMFAPPAQSPPYDDDSFFSLANETIHNLCNGKELAVGKSNIMAFDSLEDRYYKMVRMKVSQERHAEAENVMTFISYTLSVMDFYNTYEKDWEKDSPVIDGMAAYNWATAYYNGAVKIWDTISTQYPDAVMYKMPPKKV</sequence>